<protein>
    <submittedName>
        <fullName evidence="1">Unnamed protein product</fullName>
    </submittedName>
</protein>
<accession>A0ACB5TSW1</accession>
<sequence length="148" mass="16486">MTYPVSRTRKLVDLEFLFISQRIDLRLLFEKPDIQVLASSGRNTDGLERKLKGLYVVLNHCQKNVSVVIDEYARGVMCPVDETGDVNVVCSDADAGCVSVSVVDDGCGLGYAVQSVDTMGYLEERSDGDWSRYCKRFEVIDDPCFSVV</sequence>
<proteinExistence type="predicted"/>
<dbReference type="EMBL" id="BSXS01008934">
    <property type="protein sequence ID" value="GME94113.1"/>
    <property type="molecule type" value="Genomic_DNA"/>
</dbReference>
<dbReference type="Proteomes" id="UP001165064">
    <property type="component" value="Unassembled WGS sequence"/>
</dbReference>
<gene>
    <name evidence="1" type="ORF">Amon02_000949200</name>
</gene>
<keyword evidence="2" id="KW-1185">Reference proteome</keyword>
<comment type="caution">
    <text evidence="1">The sequence shown here is derived from an EMBL/GenBank/DDBJ whole genome shotgun (WGS) entry which is preliminary data.</text>
</comment>
<evidence type="ECO:0000313" key="2">
    <source>
        <dbReference type="Proteomes" id="UP001165064"/>
    </source>
</evidence>
<evidence type="ECO:0000313" key="1">
    <source>
        <dbReference type="EMBL" id="GME94113.1"/>
    </source>
</evidence>
<reference evidence="1" key="1">
    <citation type="submission" date="2023-04" db="EMBL/GenBank/DDBJ databases">
        <title>Ambrosiozyma monospora NBRC 10751.</title>
        <authorList>
            <person name="Ichikawa N."/>
            <person name="Sato H."/>
            <person name="Tonouchi N."/>
        </authorList>
    </citation>
    <scope>NUCLEOTIDE SEQUENCE</scope>
    <source>
        <strain evidence="1">NBRC 10751</strain>
    </source>
</reference>
<name>A0ACB5TSW1_AMBMO</name>
<organism evidence="1 2">
    <name type="scientific">Ambrosiozyma monospora</name>
    <name type="common">Yeast</name>
    <name type="synonym">Endomycopsis monosporus</name>
    <dbReference type="NCBI Taxonomy" id="43982"/>
    <lineage>
        <taxon>Eukaryota</taxon>
        <taxon>Fungi</taxon>
        <taxon>Dikarya</taxon>
        <taxon>Ascomycota</taxon>
        <taxon>Saccharomycotina</taxon>
        <taxon>Pichiomycetes</taxon>
        <taxon>Pichiales</taxon>
        <taxon>Pichiaceae</taxon>
        <taxon>Ambrosiozyma</taxon>
    </lineage>
</organism>